<comment type="pathway">
    <text evidence="1 9 11">Cofactor biosynthesis; thiamine diphosphate biosynthesis; thiamine phosphate from 4-amino-2-methyl-5-diphosphomethylpyrimidine and 4-methyl-5-(2-phosphoethyl)-thiazole: step 1/1.</text>
</comment>
<dbReference type="SUPFAM" id="SSF51391">
    <property type="entry name" value="Thiamin phosphate synthase"/>
    <property type="match status" value="1"/>
</dbReference>
<evidence type="ECO:0000256" key="5">
    <source>
        <dbReference type="ARBA" id="ARBA00022977"/>
    </source>
</evidence>
<dbReference type="HAMAP" id="MF_00097">
    <property type="entry name" value="TMP_synthase"/>
    <property type="match status" value="1"/>
</dbReference>
<feature type="binding site" evidence="9">
    <location>
        <position position="175"/>
    </location>
    <ligand>
        <name>2-[(2R,5Z)-2-carboxy-4-methylthiazol-5(2H)-ylidene]ethyl phosphate</name>
        <dbReference type="ChEBI" id="CHEBI:62899"/>
    </ligand>
</feature>
<sequence length="224" mass="23956">MTKMTVTKMRELLKLYFITGSVNCKKNPDEVLEEAIRGGITLFQFREKGTGSLTRASREELAVKLMGICRRHRIPFIVNDDVDLAIRLGADGVHIGQDDERASEVRKKIGDKILGVSAHTLEEARLAIEAGANYLGVGPIFLTATKDDAKKPIGPGLVRELREKGYDIPIVGIGGITSANAAEVIAAGADGVSVISAISQAHEPALAASELLVGVSRVESKNQV</sequence>
<feature type="binding site" evidence="9">
    <location>
        <position position="146"/>
    </location>
    <ligand>
        <name>4-amino-2-methyl-5-(diphosphooxymethyl)pyrimidine</name>
        <dbReference type="ChEBI" id="CHEBI:57841"/>
    </ligand>
</feature>
<keyword evidence="5 9" id="KW-0784">Thiamine biosynthesis</keyword>
<dbReference type="RefSeq" id="WP_118919403.1">
    <property type="nucleotide sequence ID" value="NZ_QWEG01000002.1"/>
</dbReference>
<dbReference type="InterPro" id="IPR036206">
    <property type="entry name" value="ThiamineP_synth_sf"/>
</dbReference>
<keyword evidence="3 9" id="KW-0479">Metal-binding</keyword>
<evidence type="ECO:0000256" key="4">
    <source>
        <dbReference type="ARBA" id="ARBA00022842"/>
    </source>
</evidence>
<organism evidence="13 14">
    <name type="scientific">Neobacillus notoginsengisoli</name>
    <dbReference type="NCBI Taxonomy" id="1578198"/>
    <lineage>
        <taxon>Bacteria</taxon>
        <taxon>Bacillati</taxon>
        <taxon>Bacillota</taxon>
        <taxon>Bacilli</taxon>
        <taxon>Bacillales</taxon>
        <taxon>Bacillaceae</taxon>
        <taxon>Neobacillus</taxon>
    </lineage>
</organism>
<dbReference type="InterPro" id="IPR034291">
    <property type="entry name" value="TMP_synthase"/>
</dbReference>
<evidence type="ECO:0000256" key="9">
    <source>
        <dbReference type="HAMAP-Rule" id="MF_00097"/>
    </source>
</evidence>
<dbReference type="GO" id="GO:0000287">
    <property type="term" value="F:magnesium ion binding"/>
    <property type="evidence" value="ECO:0007669"/>
    <property type="project" value="UniProtKB-UniRule"/>
</dbReference>
<comment type="catalytic activity">
    <reaction evidence="7 9 10">
        <text>2-(2-carboxy-4-methylthiazol-5-yl)ethyl phosphate + 4-amino-2-methyl-5-(diphosphooxymethyl)pyrimidine + 2 H(+) = thiamine phosphate + CO2 + diphosphate</text>
        <dbReference type="Rhea" id="RHEA:47848"/>
        <dbReference type="ChEBI" id="CHEBI:15378"/>
        <dbReference type="ChEBI" id="CHEBI:16526"/>
        <dbReference type="ChEBI" id="CHEBI:33019"/>
        <dbReference type="ChEBI" id="CHEBI:37575"/>
        <dbReference type="ChEBI" id="CHEBI:57841"/>
        <dbReference type="ChEBI" id="CHEBI:62890"/>
        <dbReference type="EC" id="2.5.1.3"/>
    </reaction>
</comment>
<dbReference type="UniPathway" id="UPA00060">
    <property type="reaction ID" value="UER00141"/>
</dbReference>
<dbReference type="InterPro" id="IPR022998">
    <property type="entry name" value="ThiamineP_synth_TenI"/>
</dbReference>
<evidence type="ECO:0000256" key="10">
    <source>
        <dbReference type="RuleBase" id="RU003826"/>
    </source>
</evidence>
<dbReference type="GO" id="GO:0009229">
    <property type="term" value="P:thiamine diphosphate biosynthetic process"/>
    <property type="evidence" value="ECO:0007669"/>
    <property type="project" value="UniProtKB-UniRule"/>
</dbReference>
<evidence type="ECO:0000313" key="13">
    <source>
        <dbReference type="EMBL" id="RHW42706.1"/>
    </source>
</evidence>
<feature type="binding site" evidence="9">
    <location>
        <position position="117"/>
    </location>
    <ligand>
        <name>4-amino-2-methyl-5-(diphosphooxymethyl)pyrimidine</name>
        <dbReference type="ChEBI" id="CHEBI:57841"/>
    </ligand>
</feature>
<evidence type="ECO:0000259" key="12">
    <source>
        <dbReference type="Pfam" id="PF02581"/>
    </source>
</evidence>
<evidence type="ECO:0000256" key="11">
    <source>
        <dbReference type="RuleBase" id="RU004253"/>
    </source>
</evidence>
<feature type="binding site" evidence="9">
    <location>
        <begin position="195"/>
        <end position="196"/>
    </location>
    <ligand>
        <name>2-[(2R,5Z)-2-carboxy-4-methylthiazol-5(2H)-ylidene]ethyl phosphate</name>
        <dbReference type="ChEBI" id="CHEBI:62899"/>
    </ligand>
</feature>
<evidence type="ECO:0000256" key="1">
    <source>
        <dbReference type="ARBA" id="ARBA00005165"/>
    </source>
</evidence>
<reference evidence="13 14" key="1">
    <citation type="journal article" date="2017" name="Int. J. Syst. Evol. Microbiol.">
        <title>Bacillus notoginsengisoli sp. nov., a novel bacterium isolated from the rhizosphere of Panax notoginseng.</title>
        <authorList>
            <person name="Zhang M.Y."/>
            <person name="Cheng J."/>
            <person name="Cai Y."/>
            <person name="Zhang T.Y."/>
            <person name="Wu Y.Y."/>
            <person name="Manikprabhu D."/>
            <person name="Li W.J."/>
            <person name="Zhang Y.X."/>
        </authorList>
    </citation>
    <scope>NUCLEOTIDE SEQUENCE [LARGE SCALE GENOMIC DNA]</scope>
    <source>
        <strain evidence="13 14">JCM 30743</strain>
    </source>
</reference>
<dbReference type="AlphaFoldDB" id="A0A417YY84"/>
<comment type="caution">
    <text evidence="13">The sequence shown here is derived from an EMBL/GenBank/DDBJ whole genome shotgun (WGS) entry which is preliminary data.</text>
</comment>
<comment type="cofactor">
    <cofactor evidence="9">
        <name>Mg(2+)</name>
        <dbReference type="ChEBI" id="CHEBI:18420"/>
    </cofactor>
    <text evidence="9">Binds 1 Mg(2+) ion per subunit.</text>
</comment>
<feature type="binding site" evidence="9">
    <location>
        <position position="99"/>
    </location>
    <ligand>
        <name>Mg(2+)</name>
        <dbReference type="ChEBI" id="CHEBI:18420"/>
    </ligand>
</feature>
<evidence type="ECO:0000256" key="6">
    <source>
        <dbReference type="ARBA" id="ARBA00047334"/>
    </source>
</evidence>
<dbReference type="GO" id="GO:0009228">
    <property type="term" value="P:thiamine biosynthetic process"/>
    <property type="evidence" value="ECO:0007669"/>
    <property type="project" value="UniProtKB-KW"/>
</dbReference>
<dbReference type="CDD" id="cd00564">
    <property type="entry name" value="TMP_TenI"/>
    <property type="match status" value="1"/>
</dbReference>
<dbReference type="EMBL" id="QWEG01000002">
    <property type="protein sequence ID" value="RHW42706.1"/>
    <property type="molecule type" value="Genomic_DNA"/>
</dbReference>
<feature type="binding site" evidence="9">
    <location>
        <position position="79"/>
    </location>
    <ligand>
        <name>4-amino-2-methyl-5-(diphosphooxymethyl)pyrimidine</name>
        <dbReference type="ChEBI" id="CHEBI:57841"/>
    </ligand>
</feature>
<comment type="function">
    <text evidence="9">Condenses 4-methyl-5-(beta-hydroxyethyl)thiazole monophosphate (THZ-P) and 2-methyl-4-amino-5-hydroxymethyl pyrimidine pyrophosphate (HMP-PP) to form thiamine monophosphate (TMP).</text>
</comment>
<accession>A0A417YY84</accession>
<evidence type="ECO:0000256" key="2">
    <source>
        <dbReference type="ARBA" id="ARBA00022679"/>
    </source>
</evidence>
<keyword evidence="14" id="KW-1185">Reference proteome</keyword>
<dbReference type="GO" id="GO:0004789">
    <property type="term" value="F:thiamine-phosphate diphosphorylase activity"/>
    <property type="evidence" value="ECO:0007669"/>
    <property type="project" value="UniProtKB-UniRule"/>
</dbReference>
<feature type="binding site" evidence="9">
    <location>
        <position position="80"/>
    </location>
    <ligand>
        <name>Mg(2+)</name>
        <dbReference type="ChEBI" id="CHEBI:18420"/>
    </ligand>
</feature>
<evidence type="ECO:0000256" key="3">
    <source>
        <dbReference type="ARBA" id="ARBA00022723"/>
    </source>
</evidence>
<dbReference type="OrthoDB" id="9812206at2"/>
<name>A0A417YY84_9BACI</name>
<comment type="similarity">
    <text evidence="9 10">Belongs to the thiamine-phosphate synthase family.</text>
</comment>
<dbReference type="PANTHER" id="PTHR20857:SF15">
    <property type="entry name" value="THIAMINE-PHOSPHATE SYNTHASE"/>
    <property type="match status" value="1"/>
</dbReference>
<evidence type="ECO:0000313" key="14">
    <source>
        <dbReference type="Proteomes" id="UP000284416"/>
    </source>
</evidence>
<dbReference type="FunFam" id="3.20.20.70:FF:000096">
    <property type="entry name" value="Thiamine-phosphate synthase"/>
    <property type="match status" value="1"/>
</dbReference>
<dbReference type="Pfam" id="PF02581">
    <property type="entry name" value="TMP-TENI"/>
    <property type="match status" value="1"/>
</dbReference>
<evidence type="ECO:0000256" key="8">
    <source>
        <dbReference type="ARBA" id="ARBA00047883"/>
    </source>
</evidence>
<gene>
    <name evidence="9" type="primary">thiE</name>
    <name evidence="13" type="ORF">D1B31_03725</name>
</gene>
<keyword evidence="4 9" id="KW-0460">Magnesium</keyword>
<dbReference type="GO" id="GO:0005737">
    <property type="term" value="C:cytoplasm"/>
    <property type="evidence" value="ECO:0007669"/>
    <property type="project" value="TreeGrafter"/>
</dbReference>
<dbReference type="Proteomes" id="UP000284416">
    <property type="component" value="Unassembled WGS sequence"/>
</dbReference>
<comment type="catalytic activity">
    <reaction evidence="6 9 10">
        <text>4-methyl-5-(2-phosphooxyethyl)-thiazole + 4-amino-2-methyl-5-(diphosphooxymethyl)pyrimidine + H(+) = thiamine phosphate + diphosphate</text>
        <dbReference type="Rhea" id="RHEA:22328"/>
        <dbReference type="ChEBI" id="CHEBI:15378"/>
        <dbReference type="ChEBI" id="CHEBI:33019"/>
        <dbReference type="ChEBI" id="CHEBI:37575"/>
        <dbReference type="ChEBI" id="CHEBI:57841"/>
        <dbReference type="ChEBI" id="CHEBI:58296"/>
        <dbReference type="EC" id="2.5.1.3"/>
    </reaction>
</comment>
<dbReference type="InterPro" id="IPR013785">
    <property type="entry name" value="Aldolase_TIM"/>
</dbReference>
<protein>
    <recommendedName>
        <fullName evidence="9">Thiamine-phosphate synthase</fullName>
        <shortName evidence="9">TP synthase</shortName>
        <shortName evidence="9">TPS</shortName>
        <ecNumber evidence="9">2.5.1.3</ecNumber>
    </recommendedName>
    <alternativeName>
        <fullName evidence="9">Thiamine-phosphate pyrophosphorylase</fullName>
        <shortName evidence="9">TMP pyrophosphorylase</shortName>
        <shortName evidence="9">TMP-PPase</shortName>
    </alternativeName>
</protein>
<dbReference type="NCBIfam" id="TIGR00693">
    <property type="entry name" value="thiE"/>
    <property type="match status" value="1"/>
</dbReference>
<dbReference type="PANTHER" id="PTHR20857">
    <property type="entry name" value="THIAMINE-PHOSPHATE PYROPHOSPHORYLASE"/>
    <property type="match status" value="1"/>
</dbReference>
<dbReference type="Gene3D" id="3.20.20.70">
    <property type="entry name" value="Aldolase class I"/>
    <property type="match status" value="1"/>
</dbReference>
<proteinExistence type="inferred from homology"/>
<evidence type="ECO:0000256" key="7">
    <source>
        <dbReference type="ARBA" id="ARBA00047851"/>
    </source>
</evidence>
<feature type="binding site" evidence="9">
    <location>
        <begin position="44"/>
        <end position="48"/>
    </location>
    <ligand>
        <name>4-amino-2-methyl-5-(diphosphooxymethyl)pyrimidine</name>
        <dbReference type="ChEBI" id="CHEBI:57841"/>
    </ligand>
</feature>
<feature type="binding site" evidence="9">
    <location>
        <begin position="143"/>
        <end position="145"/>
    </location>
    <ligand>
        <name>2-[(2R,5Z)-2-carboxy-4-methylthiazol-5(2H)-ylidene]ethyl phosphate</name>
        <dbReference type="ChEBI" id="CHEBI:62899"/>
    </ligand>
</feature>
<comment type="catalytic activity">
    <reaction evidence="8 9 10">
        <text>2-[(2R,5Z)-2-carboxy-4-methylthiazol-5(2H)-ylidene]ethyl phosphate + 4-amino-2-methyl-5-(diphosphooxymethyl)pyrimidine + 2 H(+) = thiamine phosphate + CO2 + diphosphate</text>
        <dbReference type="Rhea" id="RHEA:47844"/>
        <dbReference type="ChEBI" id="CHEBI:15378"/>
        <dbReference type="ChEBI" id="CHEBI:16526"/>
        <dbReference type="ChEBI" id="CHEBI:33019"/>
        <dbReference type="ChEBI" id="CHEBI:37575"/>
        <dbReference type="ChEBI" id="CHEBI:57841"/>
        <dbReference type="ChEBI" id="CHEBI:62899"/>
        <dbReference type="EC" id="2.5.1.3"/>
    </reaction>
</comment>
<feature type="domain" description="Thiamine phosphate synthase/TenI" evidence="12">
    <location>
        <begin position="15"/>
        <end position="198"/>
    </location>
</feature>
<dbReference type="EC" id="2.5.1.3" evidence="9"/>
<keyword evidence="2 9" id="KW-0808">Transferase</keyword>